<evidence type="ECO:0000259" key="3">
    <source>
        <dbReference type="PROSITE" id="PS50234"/>
    </source>
</evidence>
<protein>
    <submittedName>
        <fullName evidence="4">VWA domain-containing protein</fullName>
    </submittedName>
</protein>
<dbReference type="InterPro" id="IPR002035">
    <property type="entry name" value="VWF_A"/>
</dbReference>
<keyword evidence="2" id="KW-1133">Transmembrane helix</keyword>
<feature type="transmembrane region" description="Helical" evidence="2">
    <location>
        <begin position="601"/>
        <end position="620"/>
    </location>
</feature>
<feature type="region of interest" description="Disordered" evidence="1">
    <location>
        <begin position="723"/>
        <end position="757"/>
    </location>
</feature>
<dbReference type="Gene3D" id="3.40.50.410">
    <property type="entry name" value="von Willebrand factor, type A domain"/>
    <property type="match status" value="1"/>
</dbReference>
<organism evidence="4">
    <name type="scientific">Candidatus Caldatribacterium saccharofermentans</name>
    <dbReference type="NCBI Taxonomy" id="1454753"/>
    <lineage>
        <taxon>Bacteria</taxon>
        <taxon>Pseudomonadati</taxon>
        <taxon>Atribacterota</taxon>
        <taxon>Atribacteria</taxon>
        <taxon>Atribacterales</taxon>
        <taxon>Candidatus Caldatribacteriaceae</taxon>
        <taxon>Candidatus Caldatribacterium</taxon>
    </lineage>
</organism>
<evidence type="ECO:0000256" key="1">
    <source>
        <dbReference type="SAM" id="MobiDB-lite"/>
    </source>
</evidence>
<dbReference type="CDD" id="cd00198">
    <property type="entry name" value="vWFA"/>
    <property type="match status" value="1"/>
</dbReference>
<dbReference type="SUPFAM" id="SSF53300">
    <property type="entry name" value="vWA-like"/>
    <property type="match status" value="1"/>
</dbReference>
<dbReference type="Pfam" id="PF13519">
    <property type="entry name" value="VWA_2"/>
    <property type="match status" value="1"/>
</dbReference>
<evidence type="ECO:0000313" key="4">
    <source>
        <dbReference type="EMBL" id="HGY40361.1"/>
    </source>
</evidence>
<evidence type="ECO:0000256" key="2">
    <source>
        <dbReference type="SAM" id="Phobius"/>
    </source>
</evidence>
<name>A0A7V4TIB3_9BACT</name>
<feature type="domain" description="VWFA" evidence="3">
    <location>
        <begin position="57"/>
        <end position="260"/>
    </location>
</feature>
<dbReference type="AlphaFoldDB" id="A0A7V4TIB3"/>
<proteinExistence type="predicted"/>
<gene>
    <name evidence="4" type="ORF">ENW11_11240</name>
</gene>
<feature type="compositionally biased region" description="Basic and acidic residues" evidence="1">
    <location>
        <begin position="745"/>
        <end position="757"/>
    </location>
</feature>
<sequence>MIAFSLRKVFWLLFLGFFLSGCSRGGVVEKSPQVMLRPSAPAQEDIYFASWLELPADIILIIDQSGSMSRGKAPTDPGNLRIKSSLAFVEFIARRSNRENPDRLGIVNFGTDAPRDHAIPLTPIASIDDPNVGVIQNRLKPLDLGDTSFIKAFRLAVQLFREGNSFQYQRNRAIVVFTDGEPDDPRKLGLEQYFAELSAFLEEEIKPNDITVFVIGIDAVGKAWSATVPHWRRLLGEDYVVTVADLASLPERFSEIVQRIYKLPPQKPILLRPGVREEFDVPPYLASLEFFIFSGQPDATVRIFRPDGKIVQPGVDPDTLPVQHLRTCDLIVMQEPEPGIYQYEAVGAEVRIVRNFIPFQMRLINPLPIHPQGKTMQFLVEFRRADGKAVKPHPDYPLGLFATVIKPSGERIPLKFFPREGQEGVYLGEPRVPAEVSGEYGVVLKVVGGDKYQNEFPVTVKVQPVPYLSVEEPQEGIVVKPSSEVKVRVRILKAGHPLAPEGEISGHPDYLVLAQIIQAPGGERGPAVWLSYRKEEGIFEGSVPVPGGKERVREGQYVLAVRLAPGGEAKGFAGDQAAVEFTVQEPPAPLWMRWLKHRAPVMVPVAVIGLIVFLYLYSLYRRRLRVYLYYWADNSSVVQSVVFERPGELKDLISSDIPVQAVREGKSKSIRLMPMKGAKILTRDKREMPEVWIDQSTTLSIVVESEDGERRVLNVGLNRDELTSPCPLGGEEEGLPPEEGLGEGGAKKEEFDWEKYL</sequence>
<dbReference type="SMART" id="SM00327">
    <property type="entry name" value="VWA"/>
    <property type="match status" value="1"/>
</dbReference>
<dbReference type="InterPro" id="IPR036465">
    <property type="entry name" value="vWFA_dom_sf"/>
</dbReference>
<accession>A0A7V4TIB3</accession>
<keyword evidence="2" id="KW-0472">Membrane</keyword>
<dbReference type="PROSITE" id="PS51257">
    <property type="entry name" value="PROKAR_LIPOPROTEIN"/>
    <property type="match status" value="1"/>
</dbReference>
<dbReference type="EMBL" id="DTIY01000091">
    <property type="protein sequence ID" value="HGY40361.1"/>
    <property type="molecule type" value="Genomic_DNA"/>
</dbReference>
<dbReference type="PROSITE" id="PS50234">
    <property type="entry name" value="VWFA"/>
    <property type="match status" value="1"/>
</dbReference>
<reference evidence="4" key="1">
    <citation type="journal article" date="2020" name="mSystems">
        <title>Genome- and Community-Level Interaction Insights into Carbon Utilization and Element Cycling Functions of Hydrothermarchaeota in Hydrothermal Sediment.</title>
        <authorList>
            <person name="Zhou Z."/>
            <person name="Liu Y."/>
            <person name="Xu W."/>
            <person name="Pan J."/>
            <person name="Luo Z.H."/>
            <person name="Li M."/>
        </authorList>
    </citation>
    <scope>NUCLEOTIDE SEQUENCE [LARGE SCALE GENOMIC DNA]</scope>
    <source>
        <strain evidence="4">SpSt-82</strain>
    </source>
</reference>
<keyword evidence="2" id="KW-0812">Transmembrane</keyword>
<comment type="caution">
    <text evidence="4">The sequence shown here is derived from an EMBL/GenBank/DDBJ whole genome shotgun (WGS) entry which is preliminary data.</text>
</comment>